<reference evidence="4" key="2">
    <citation type="submission" date="2020-09" db="EMBL/GenBank/DDBJ databases">
        <authorList>
            <person name="Sun Q."/>
            <person name="Ohkuma M."/>
        </authorList>
    </citation>
    <scope>NUCLEOTIDE SEQUENCE</scope>
    <source>
        <strain evidence="4">JCM 4790</strain>
    </source>
</reference>
<dbReference type="EMBL" id="BMVU01000011">
    <property type="protein sequence ID" value="GGX72938.1"/>
    <property type="molecule type" value="Genomic_DNA"/>
</dbReference>
<evidence type="ECO:0000256" key="2">
    <source>
        <dbReference type="SAM" id="MobiDB-lite"/>
    </source>
</evidence>
<name>A0A918KQL6_9ACTN</name>
<comment type="caution">
    <text evidence="4">The sequence shown here is derived from an EMBL/GenBank/DDBJ whole genome shotgun (WGS) entry which is preliminary data.</text>
</comment>
<dbReference type="CDD" id="cd16936">
    <property type="entry name" value="HATPase_RsbW-like"/>
    <property type="match status" value="1"/>
</dbReference>
<keyword evidence="1" id="KW-0723">Serine/threonine-protein kinase</keyword>
<evidence type="ECO:0000313" key="4">
    <source>
        <dbReference type="EMBL" id="GGX72938.1"/>
    </source>
</evidence>
<feature type="region of interest" description="Disordered" evidence="2">
    <location>
        <begin position="135"/>
        <end position="176"/>
    </location>
</feature>
<gene>
    <name evidence="4" type="ORF">GCM10010358_29080</name>
</gene>
<dbReference type="InterPro" id="IPR050267">
    <property type="entry name" value="Anti-sigma-factor_SerPK"/>
</dbReference>
<feature type="compositionally biased region" description="Low complexity" evidence="2">
    <location>
        <begin position="150"/>
        <end position="163"/>
    </location>
</feature>
<protein>
    <recommendedName>
        <fullName evidence="3">Histidine kinase/HSP90-like ATPase domain-containing protein</fullName>
    </recommendedName>
</protein>
<sequence length="176" mass="18849">MAPPTLPRPAVRTSREAPARQADVFRLPALVTSVGAARNRIGDLLRRWGTSAEACEDALLVTSELVTNVITHTASDHVVCTLRRGEGWLCVEVEEQIRGLTRPRAQRPEPDDPGGRGLLLVAALSRDWGVRETAQGSGRTVWAELPVDEGVPAAAGSAPSPVRRSPDPRRSSPGGR</sequence>
<organism evidence="4 5">
    <name type="scientific">Streptomyces minutiscleroticus</name>
    <dbReference type="NCBI Taxonomy" id="68238"/>
    <lineage>
        <taxon>Bacteria</taxon>
        <taxon>Bacillati</taxon>
        <taxon>Actinomycetota</taxon>
        <taxon>Actinomycetes</taxon>
        <taxon>Kitasatosporales</taxon>
        <taxon>Streptomycetaceae</taxon>
        <taxon>Streptomyces</taxon>
    </lineage>
</organism>
<reference evidence="4" key="1">
    <citation type="journal article" date="2014" name="Int. J. Syst. Evol. Microbiol.">
        <title>Complete genome sequence of Corynebacterium casei LMG S-19264T (=DSM 44701T), isolated from a smear-ripened cheese.</title>
        <authorList>
            <consortium name="US DOE Joint Genome Institute (JGI-PGF)"/>
            <person name="Walter F."/>
            <person name="Albersmeier A."/>
            <person name="Kalinowski J."/>
            <person name="Ruckert C."/>
        </authorList>
    </citation>
    <scope>NUCLEOTIDE SEQUENCE</scope>
    <source>
        <strain evidence="4">JCM 4790</strain>
    </source>
</reference>
<dbReference type="GO" id="GO:0004674">
    <property type="term" value="F:protein serine/threonine kinase activity"/>
    <property type="evidence" value="ECO:0007669"/>
    <property type="project" value="UniProtKB-KW"/>
</dbReference>
<dbReference type="Proteomes" id="UP000619244">
    <property type="component" value="Unassembled WGS sequence"/>
</dbReference>
<dbReference type="InterPro" id="IPR036890">
    <property type="entry name" value="HATPase_C_sf"/>
</dbReference>
<evidence type="ECO:0000259" key="3">
    <source>
        <dbReference type="Pfam" id="PF13581"/>
    </source>
</evidence>
<evidence type="ECO:0000256" key="1">
    <source>
        <dbReference type="ARBA" id="ARBA00022527"/>
    </source>
</evidence>
<keyword evidence="1" id="KW-0808">Transferase</keyword>
<proteinExistence type="predicted"/>
<dbReference type="PANTHER" id="PTHR35526">
    <property type="entry name" value="ANTI-SIGMA-F FACTOR RSBW-RELATED"/>
    <property type="match status" value="1"/>
</dbReference>
<accession>A0A918KQL6</accession>
<dbReference type="InterPro" id="IPR003594">
    <property type="entry name" value="HATPase_dom"/>
</dbReference>
<dbReference type="Pfam" id="PF13581">
    <property type="entry name" value="HATPase_c_2"/>
    <property type="match status" value="1"/>
</dbReference>
<keyword evidence="1" id="KW-0418">Kinase</keyword>
<dbReference type="Gene3D" id="3.30.565.10">
    <property type="entry name" value="Histidine kinase-like ATPase, C-terminal domain"/>
    <property type="match status" value="1"/>
</dbReference>
<dbReference type="RefSeq" id="WP_190190633.1">
    <property type="nucleotide sequence ID" value="NZ_BMVU01000011.1"/>
</dbReference>
<dbReference type="SUPFAM" id="SSF55874">
    <property type="entry name" value="ATPase domain of HSP90 chaperone/DNA topoisomerase II/histidine kinase"/>
    <property type="match status" value="1"/>
</dbReference>
<evidence type="ECO:0000313" key="5">
    <source>
        <dbReference type="Proteomes" id="UP000619244"/>
    </source>
</evidence>
<keyword evidence="5" id="KW-1185">Reference proteome</keyword>
<feature type="domain" description="Histidine kinase/HSP90-like ATPase" evidence="3">
    <location>
        <begin position="27"/>
        <end position="142"/>
    </location>
</feature>
<dbReference type="AlphaFoldDB" id="A0A918KQL6"/>
<dbReference type="PANTHER" id="PTHR35526:SF3">
    <property type="entry name" value="ANTI-SIGMA-F FACTOR RSBW"/>
    <property type="match status" value="1"/>
</dbReference>